<keyword evidence="2" id="KW-1133">Transmembrane helix</keyword>
<keyword evidence="2" id="KW-0472">Membrane</keyword>
<feature type="domain" description="Phosphatidic acid phosphatase type 2/haloperoxidase" evidence="3">
    <location>
        <begin position="123"/>
        <end position="232"/>
    </location>
</feature>
<proteinExistence type="predicted"/>
<evidence type="ECO:0000259" key="3">
    <source>
        <dbReference type="SMART" id="SM00014"/>
    </source>
</evidence>
<reference evidence="4 5" key="1">
    <citation type="journal article" date="2014" name="PLoS ONE">
        <title>Global Analysis of Gene Expression Profiles in Physic Nut (Jatropha curcas L.) Seedlings Exposed to Salt Stress.</title>
        <authorList>
            <person name="Zhang L."/>
            <person name="Zhang C."/>
            <person name="Wu P."/>
            <person name="Chen Y."/>
            <person name="Li M."/>
            <person name="Jiang H."/>
            <person name="Wu G."/>
        </authorList>
    </citation>
    <scope>NUCLEOTIDE SEQUENCE [LARGE SCALE GENOMIC DNA]</scope>
    <source>
        <strain evidence="5">cv. GZQX0401</strain>
        <tissue evidence="4">Young leaves</tissue>
    </source>
</reference>
<dbReference type="GO" id="GO:0008610">
    <property type="term" value="P:lipid biosynthetic process"/>
    <property type="evidence" value="ECO:0007669"/>
    <property type="project" value="TreeGrafter"/>
</dbReference>
<dbReference type="Pfam" id="PF01569">
    <property type="entry name" value="PAP2"/>
    <property type="match status" value="1"/>
</dbReference>
<dbReference type="InterPro" id="IPR000326">
    <property type="entry name" value="PAP2/HPO"/>
</dbReference>
<feature type="transmembrane region" description="Helical" evidence="2">
    <location>
        <begin position="164"/>
        <end position="181"/>
    </location>
</feature>
<dbReference type="AlphaFoldDB" id="A0A067L841"/>
<accession>A0A067L841</accession>
<gene>
    <name evidence="4" type="ORF">JCGZ_22169</name>
</gene>
<feature type="transmembrane region" description="Helical" evidence="2">
    <location>
        <begin position="102"/>
        <end position="118"/>
    </location>
</feature>
<dbReference type="PANTHER" id="PTHR11247:SF73">
    <property type="entry name" value="PHOSPHATIDIC ACID PHOSPHATASE TYPE 2_HALOPEROXIDASE DOMAIN-CONTAINING PROTEIN"/>
    <property type="match status" value="1"/>
</dbReference>
<evidence type="ECO:0000256" key="2">
    <source>
        <dbReference type="SAM" id="Phobius"/>
    </source>
</evidence>
<dbReference type="GO" id="GO:0005789">
    <property type="term" value="C:endoplasmic reticulum membrane"/>
    <property type="evidence" value="ECO:0007669"/>
    <property type="project" value="TreeGrafter"/>
</dbReference>
<keyword evidence="5" id="KW-1185">Reference proteome</keyword>
<dbReference type="SMART" id="SM00014">
    <property type="entry name" value="acidPPc"/>
    <property type="match status" value="1"/>
</dbReference>
<dbReference type="STRING" id="180498.A0A067L841"/>
<feature type="transmembrane region" description="Helical" evidence="2">
    <location>
        <begin position="124"/>
        <end position="144"/>
    </location>
</feature>
<dbReference type="Gene3D" id="1.20.144.10">
    <property type="entry name" value="Phosphatidic acid phosphatase type 2/haloperoxidase"/>
    <property type="match status" value="1"/>
</dbReference>
<evidence type="ECO:0000256" key="1">
    <source>
        <dbReference type="ARBA" id="ARBA00022801"/>
    </source>
</evidence>
<name>A0A067L841_JATCU</name>
<dbReference type="EMBL" id="KK914250">
    <property type="protein sequence ID" value="KDP44587.1"/>
    <property type="molecule type" value="Genomic_DNA"/>
</dbReference>
<dbReference type="PANTHER" id="PTHR11247">
    <property type="entry name" value="PALMITOYL-PROTEIN THIOESTERASE/DOLICHYLDIPHOSPHATASE 1"/>
    <property type="match status" value="1"/>
</dbReference>
<protein>
    <recommendedName>
        <fullName evidence="3">Phosphatidic acid phosphatase type 2/haloperoxidase domain-containing protein</fullName>
    </recommendedName>
</protein>
<dbReference type="GO" id="GO:0047874">
    <property type="term" value="F:dolichyldiphosphatase activity"/>
    <property type="evidence" value="ECO:0007669"/>
    <property type="project" value="TreeGrafter"/>
</dbReference>
<feature type="transmembrane region" description="Helical" evidence="2">
    <location>
        <begin position="217"/>
        <end position="235"/>
    </location>
</feature>
<keyword evidence="1" id="KW-0378">Hydrolase</keyword>
<dbReference type="SUPFAM" id="SSF48317">
    <property type="entry name" value="Acid phosphatase/Vanadium-dependent haloperoxidase"/>
    <property type="match status" value="1"/>
</dbReference>
<dbReference type="GO" id="GO:0006487">
    <property type="term" value="P:protein N-linked glycosylation"/>
    <property type="evidence" value="ECO:0007669"/>
    <property type="project" value="TreeGrafter"/>
</dbReference>
<dbReference type="OrthoDB" id="302705at2759"/>
<organism evidence="4 5">
    <name type="scientific">Jatropha curcas</name>
    <name type="common">Barbados nut</name>
    <dbReference type="NCBI Taxonomy" id="180498"/>
    <lineage>
        <taxon>Eukaryota</taxon>
        <taxon>Viridiplantae</taxon>
        <taxon>Streptophyta</taxon>
        <taxon>Embryophyta</taxon>
        <taxon>Tracheophyta</taxon>
        <taxon>Spermatophyta</taxon>
        <taxon>Magnoliopsida</taxon>
        <taxon>eudicotyledons</taxon>
        <taxon>Gunneridae</taxon>
        <taxon>Pentapetalae</taxon>
        <taxon>rosids</taxon>
        <taxon>fabids</taxon>
        <taxon>Malpighiales</taxon>
        <taxon>Euphorbiaceae</taxon>
        <taxon>Crotonoideae</taxon>
        <taxon>Jatropheae</taxon>
        <taxon>Jatropha</taxon>
    </lineage>
</organism>
<dbReference type="Proteomes" id="UP000027138">
    <property type="component" value="Unassembled WGS sequence"/>
</dbReference>
<feature type="transmembrane region" description="Helical" evidence="2">
    <location>
        <begin position="247"/>
        <end position="269"/>
    </location>
</feature>
<sequence length="275" mass="30654">MAAKMTLLQNPTFNLTFPAPCDLKTSVFRFSASKTAFFGGFGFQVVRSNTVTKLVKTSALRSGDGEKKVGGAFQHEAFLKASIGSRSEFMAAEALEATLNQLSKWIVFALFVAVLFWRNDAESLWIAMGSVINFIVCITLKWIFNQQRPVSTLKSDPGMPSSHAQSIFYIFMISVMSVMERLGVNEITLTVTALALACGSYLSWLRVCQQYHTISQVVVGAAVGSIFSAMWFWLWHAIVLEAFVSFLWVRTVVVLGTAAFSFCFLLYVIRNWILQ</sequence>
<evidence type="ECO:0000313" key="4">
    <source>
        <dbReference type="EMBL" id="KDP44587.1"/>
    </source>
</evidence>
<evidence type="ECO:0000313" key="5">
    <source>
        <dbReference type="Proteomes" id="UP000027138"/>
    </source>
</evidence>
<keyword evidence="2" id="KW-0812">Transmembrane</keyword>
<feature type="transmembrane region" description="Helical" evidence="2">
    <location>
        <begin position="187"/>
        <end position="205"/>
    </location>
</feature>
<dbReference type="InterPro" id="IPR036938">
    <property type="entry name" value="PAP2/HPO_sf"/>
</dbReference>